<dbReference type="Gene3D" id="3.40.50.12780">
    <property type="entry name" value="N-terminal domain of ligase-like"/>
    <property type="match status" value="1"/>
</dbReference>
<dbReference type="RefSeq" id="WP_150699459.1">
    <property type="nucleotide sequence ID" value="NZ_CABPRZ010000027.1"/>
</dbReference>
<evidence type="ECO:0000313" key="5">
    <source>
        <dbReference type="EMBL" id="VVE52509.1"/>
    </source>
</evidence>
<feature type="domain" description="AMP-binding enzyme C-terminal" evidence="4">
    <location>
        <begin position="476"/>
        <end position="552"/>
    </location>
</feature>
<dbReference type="PANTHER" id="PTHR43201:SF5">
    <property type="entry name" value="MEDIUM-CHAIN ACYL-COA LIGASE ACSF2, MITOCHONDRIAL"/>
    <property type="match status" value="1"/>
</dbReference>
<dbReference type="AlphaFoldDB" id="A0A5E4YUH8"/>
<evidence type="ECO:0000313" key="6">
    <source>
        <dbReference type="Proteomes" id="UP000414233"/>
    </source>
</evidence>
<dbReference type="Pfam" id="PF00501">
    <property type="entry name" value="AMP-binding"/>
    <property type="match status" value="1"/>
</dbReference>
<comment type="similarity">
    <text evidence="1">Belongs to the ATP-dependent AMP-binding enzyme family.</text>
</comment>
<evidence type="ECO:0000259" key="4">
    <source>
        <dbReference type="Pfam" id="PF13193"/>
    </source>
</evidence>
<feature type="domain" description="AMP-dependent synthetase/ligase" evidence="3">
    <location>
        <begin position="51"/>
        <end position="426"/>
    </location>
</feature>
<sequence length="564" mass="59993">MPEIIAQLKTARAALTAPGAPFEMIETVVEGRAQKRYRHAFATLPAFLDAGRAHGEREFMVYEGDRWTFGRFYRAADALAHGLRDTLGVKPGDRVAIAMRNRPEWAVGFVAAGLIGAVPAPLNSFGLEAELSDALRTVDARVLICDVDRYTRVVGHLADVDCKAIVVDGDAPAHGAALALGALLENAPEGAVGGVAVAPDDAALILFTSGATSHPKGVLSTHLALCQSLYNLDFIGALAAQTSPNVVKAMMERGFAPTTLTAVPLFHVSGLHAQLLLSLRHGRRLVLMHRWDPARAIDLIKAERITQFSGAPSMLLQVLAEPGFNDPEVLRSLGGLGAGGAGLPQRAIGQLNRLPNMMSGAGFGMTESNGVGAGISGEAFYRQPTSAGMVSPLMELRIADLDGNPLAAGERGEIWLRGAPVMQGYWRNPEGTAQALQDGWLRTGDVGYVDGDGCLFIVDRIKDVINRNGEKIAAAEVESCLLQHPKIMESAVFSLPDDVAGEQVAAVVVPKPSSSLTVAEVDAHVRALLAAYKVPSRIFVRHEALPRNPTGKLRKADLKQQYSS</sequence>
<keyword evidence="2 5" id="KW-0436">Ligase</keyword>
<proteinExistence type="inferred from homology"/>
<protein>
    <submittedName>
        <fullName evidence="5">Fatty acid--CoA ligase</fullName>
    </submittedName>
</protein>
<dbReference type="InterPro" id="IPR025110">
    <property type="entry name" value="AMP-bd_C"/>
</dbReference>
<dbReference type="Gene3D" id="3.30.300.30">
    <property type="match status" value="1"/>
</dbReference>
<dbReference type="PANTHER" id="PTHR43201">
    <property type="entry name" value="ACYL-COA SYNTHETASE"/>
    <property type="match status" value="1"/>
</dbReference>
<organism evidence="5 6">
    <name type="scientific">Pandoraea terrae</name>
    <dbReference type="NCBI Taxonomy" id="1537710"/>
    <lineage>
        <taxon>Bacteria</taxon>
        <taxon>Pseudomonadati</taxon>
        <taxon>Pseudomonadota</taxon>
        <taxon>Betaproteobacteria</taxon>
        <taxon>Burkholderiales</taxon>
        <taxon>Burkholderiaceae</taxon>
        <taxon>Pandoraea</taxon>
    </lineage>
</organism>
<accession>A0A5E4YUH8</accession>
<keyword evidence="6" id="KW-1185">Reference proteome</keyword>
<evidence type="ECO:0000259" key="3">
    <source>
        <dbReference type="Pfam" id="PF00501"/>
    </source>
</evidence>
<evidence type="ECO:0000256" key="2">
    <source>
        <dbReference type="ARBA" id="ARBA00022598"/>
    </source>
</evidence>
<name>A0A5E4YUH8_9BURK</name>
<dbReference type="InterPro" id="IPR045851">
    <property type="entry name" value="AMP-bd_C_sf"/>
</dbReference>
<gene>
    <name evidence="5" type="ORF">PTE30175_04688</name>
</gene>
<evidence type="ECO:0000256" key="1">
    <source>
        <dbReference type="ARBA" id="ARBA00006432"/>
    </source>
</evidence>
<dbReference type="GO" id="GO:0006631">
    <property type="term" value="P:fatty acid metabolic process"/>
    <property type="evidence" value="ECO:0007669"/>
    <property type="project" value="TreeGrafter"/>
</dbReference>
<dbReference type="GO" id="GO:0031956">
    <property type="term" value="F:medium-chain fatty acid-CoA ligase activity"/>
    <property type="evidence" value="ECO:0007669"/>
    <property type="project" value="TreeGrafter"/>
</dbReference>
<dbReference type="EMBL" id="CABPRZ010000027">
    <property type="protein sequence ID" value="VVE52509.1"/>
    <property type="molecule type" value="Genomic_DNA"/>
</dbReference>
<dbReference type="SUPFAM" id="SSF56801">
    <property type="entry name" value="Acetyl-CoA synthetase-like"/>
    <property type="match status" value="1"/>
</dbReference>
<dbReference type="OrthoDB" id="9766486at2"/>
<dbReference type="Proteomes" id="UP000414233">
    <property type="component" value="Unassembled WGS sequence"/>
</dbReference>
<reference evidence="5 6" key="1">
    <citation type="submission" date="2019-08" db="EMBL/GenBank/DDBJ databases">
        <authorList>
            <person name="Peeters C."/>
        </authorList>
    </citation>
    <scope>NUCLEOTIDE SEQUENCE [LARGE SCALE GENOMIC DNA]</scope>
    <source>
        <strain evidence="5 6">LMG 30175</strain>
    </source>
</reference>
<dbReference type="Pfam" id="PF13193">
    <property type="entry name" value="AMP-binding_C"/>
    <property type="match status" value="1"/>
</dbReference>
<dbReference type="InterPro" id="IPR042099">
    <property type="entry name" value="ANL_N_sf"/>
</dbReference>
<dbReference type="InterPro" id="IPR000873">
    <property type="entry name" value="AMP-dep_synth/lig_dom"/>
</dbReference>